<gene>
    <name evidence="4" type="ORF">CH341_07995</name>
</gene>
<dbReference type="InterPro" id="IPR037165">
    <property type="entry name" value="AldOxase/xan_DH_Mopterin-bd_sf"/>
</dbReference>
<dbReference type="InterPro" id="IPR036856">
    <property type="entry name" value="Ald_Oxase/Xan_DH_a/b_sf"/>
</dbReference>
<evidence type="ECO:0000259" key="3">
    <source>
        <dbReference type="SMART" id="SM01008"/>
    </source>
</evidence>
<dbReference type="PANTHER" id="PTHR11908:SF132">
    <property type="entry name" value="ALDEHYDE OXIDASE 1-RELATED"/>
    <property type="match status" value="1"/>
</dbReference>
<dbReference type="SUPFAM" id="SSF54665">
    <property type="entry name" value="CO dehydrogenase molybdoprotein N-domain-like"/>
    <property type="match status" value="1"/>
</dbReference>
<evidence type="ECO:0000256" key="2">
    <source>
        <dbReference type="ARBA" id="ARBA00023002"/>
    </source>
</evidence>
<dbReference type="SMART" id="SM01008">
    <property type="entry name" value="Ald_Xan_dh_C"/>
    <property type="match status" value="1"/>
</dbReference>
<dbReference type="Pfam" id="PF02738">
    <property type="entry name" value="MoCoBD_1"/>
    <property type="match status" value="1"/>
</dbReference>
<keyword evidence="5" id="KW-1185">Reference proteome</keyword>
<accession>A0A327L4C4</accession>
<name>A0A327L4C4_9BRAD</name>
<evidence type="ECO:0000256" key="1">
    <source>
        <dbReference type="ARBA" id="ARBA00022505"/>
    </source>
</evidence>
<feature type="domain" description="Aldehyde oxidase/xanthine dehydrogenase a/b hammerhead" evidence="3">
    <location>
        <begin position="1"/>
        <end position="104"/>
    </location>
</feature>
<dbReference type="InterPro" id="IPR016208">
    <property type="entry name" value="Ald_Oxase/xanthine_DH-like"/>
</dbReference>
<dbReference type="GO" id="GO:0016491">
    <property type="term" value="F:oxidoreductase activity"/>
    <property type="evidence" value="ECO:0007669"/>
    <property type="project" value="UniProtKB-KW"/>
</dbReference>
<keyword evidence="1" id="KW-0500">Molybdenum</keyword>
<dbReference type="InterPro" id="IPR046867">
    <property type="entry name" value="AldOxase/xan_DH_MoCoBD2"/>
</dbReference>
<proteinExistence type="predicted"/>
<dbReference type="OrthoDB" id="9763985at2"/>
<dbReference type="Gene3D" id="3.30.365.10">
    <property type="entry name" value="Aldehyde oxidase/xanthine dehydrogenase, molybdopterin binding domain"/>
    <property type="match status" value="4"/>
</dbReference>
<dbReference type="GO" id="GO:0005506">
    <property type="term" value="F:iron ion binding"/>
    <property type="evidence" value="ECO:0007669"/>
    <property type="project" value="InterPro"/>
</dbReference>
<dbReference type="Pfam" id="PF01315">
    <property type="entry name" value="Ald_Xan_dh_C"/>
    <property type="match status" value="1"/>
</dbReference>
<evidence type="ECO:0000313" key="5">
    <source>
        <dbReference type="Proteomes" id="UP000249130"/>
    </source>
</evidence>
<dbReference type="Gene3D" id="3.90.1170.50">
    <property type="entry name" value="Aldehyde oxidase/xanthine dehydrogenase, a/b hammerhead"/>
    <property type="match status" value="1"/>
</dbReference>
<dbReference type="SUPFAM" id="SSF56003">
    <property type="entry name" value="Molybdenum cofactor-binding domain"/>
    <property type="match status" value="1"/>
</dbReference>
<organism evidence="4 5">
    <name type="scientific">Rhodoplanes roseus</name>
    <dbReference type="NCBI Taxonomy" id="29409"/>
    <lineage>
        <taxon>Bacteria</taxon>
        <taxon>Pseudomonadati</taxon>
        <taxon>Pseudomonadota</taxon>
        <taxon>Alphaproteobacteria</taxon>
        <taxon>Hyphomicrobiales</taxon>
        <taxon>Nitrobacteraceae</taxon>
        <taxon>Rhodoplanes</taxon>
    </lineage>
</organism>
<dbReference type="Proteomes" id="UP000249130">
    <property type="component" value="Unassembled WGS sequence"/>
</dbReference>
<dbReference type="InterPro" id="IPR008274">
    <property type="entry name" value="AldOxase/xan_DH_MoCoBD1"/>
</dbReference>
<dbReference type="AlphaFoldDB" id="A0A327L4C4"/>
<evidence type="ECO:0000313" key="4">
    <source>
        <dbReference type="EMBL" id="RAI44683.1"/>
    </source>
</evidence>
<dbReference type="Pfam" id="PF20256">
    <property type="entry name" value="MoCoBD_2"/>
    <property type="match status" value="1"/>
</dbReference>
<reference evidence="4 5" key="1">
    <citation type="submission" date="2017-07" db="EMBL/GenBank/DDBJ databases">
        <title>Draft Genome Sequences of Select Purple Nonsulfur Bacteria.</title>
        <authorList>
            <person name="Lasarre B."/>
            <person name="Mckinlay J.B."/>
        </authorList>
    </citation>
    <scope>NUCLEOTIDE SEQUENCE [LARGE SCALE GENOMIC DNA]</scope>
    <source>
        <strain evidence="4 5">DSM 5909</strain>
    </source>
</reference>
<protein>
    <recommendedName>
        <fullName evidence="3">Aldehyde oxidase/xanthine dehydrogenase a/b hammerhead domain-containing protein</fullName>
    </recommendedName>
</protein>
<comment type="caution">
    <text evidence="4">The sequence shown here is derived from an EMBL/GenBank/DDBJ whole genome shotgun (WGS) entry which is preliminary data.</text>
</comment>
<dbReference type="PANTHER" id="PTHR11908">
    <property type="entry name" value="XANTHINE DEHYDROGENASE"/>
    <property type="match status" value="1"/>
</dbReference>
<sequence>MLHAAFLRSPYAHARIEAIDTRAARALAGVHAVYTAADIAPHLKLPRIPVGMPSGAIRHVLDPEVLASREVCHVGEAVAMVVAQDRATAEDAARLIDVDYAPLAAVVDPVAGLDPGAPRARLDCADNLVASFRVGYGDCGRAFTDAPVALRENFLLHKGGGHSMEGRGVLAQPDPASDGIVVFDSTQMPHRAKALLVAMLGLPEHRVRVVAPDVGGGFGPKFVFYPEEVAVPLAARLLGRPVRWLEDRWEHFVATTQERDQIWDVEIAADQDGRLRGIRGTLVHDHGAYTPYGIALPSNSATNLIGPYVLPAYDLDVSLVITNKVPATPTRGAGRPQGTFVMERLLDRVAEKLGLDRGDIRRRNMIAPDQMPYVTGVKTRDGGTMTYDSGDYPACMATALETAGWGGFRTRQAEARKAGRHIGIGLANYVEGTGRGPFEAAGVRVGPSGRIVISTGATAQGQGVATVLAQICADQLGVDLSAIDVIAGDTAASPLGLGAFASRQAATAGSAVLSASHIVREKILAAASSRLEVAPADLTLRDGRVEVVGAPGSGVTIADLARDLQGLPGYALPGGLAPGLAAEAVFEPPAITYCNGTHVVEVEVDPETGAVRLLRWIVVHDCGRLLNPTLVEGQIRGGVAHGIGQALYEWMRYDDTGQPTTTTYADYLLPGAAEVPRIEIAHLESPSPQNPLGVKGAGESGTIPAAAAIAAAVEDALAPFGVRVTQLPITPRRLLAQLPIVSEDLGAVLTPGRQAAEP</sequence>
<dbReference type="InterPro" id="IPR000674">
    <property type="entry name" value="Ald_Oxase/Xan_DH_a/b"/>
</dbReference>
<dbReference type="EMBL" id="NPEX01000037">
    <property type="protein sequence ID" value="RAI44683.1"/>
    <property type="molecule type" value="Genomic_DNA"/>
</dbReference>
<keyword evidence="2" id="KW-0560">Oxidoreductase</keyword>